<dbReference type="Pfam" id="PF02992">
    <property type="entry name" value="Transposase_21"/>
    <property type="match status" value="1"/>
</dbReference>
<reference evidence="4" key="1">
    <citation type="submission" date="2025-08" db="UniProtKB">
        <authorList>
            <consortium name="RefSeq"/>
        </authorList>
    </citation>
    <scope>IDENTIFICATION</scope>
    <source>
        <tissue evidence="4">Stem</tissue>
    </source>
</reference>
<dbReference type="GeneID" id="127151153"/>
<dbReference type="InterPro" id="IPR025312">
    <property type="entry name" value="DUF4216"/>
</dbReference>
<evidence type="ECO:0000259" key="1">
    <source>
        <dbReference type="Pfam" id="PF13952"/>
    </source>
</evidence>
<feature type="domain" description="DUF4216" evidence="1">
    <location>
        <begin position="621"/>
        <end position="689"/>
    </location>
</feature>
<feature type="domain" description="DUF4218" evidence="2">
    <location>
        <begin position="382"/>
        <end position="485"/>
    </location>
</feature>
<dbReference type="PANTHER" id="PTHR48258:SF9">
    <property type="entry name" value="OS01G0348150 PROTEIN"/>
    <property type="match status" value="1"/>
</dbReference>
<dbReference type="InterPro" id="IPR004242">
    <property type="entry name" value="Transposase_21"/>
</dbReference>
<keyword evidence="3" id="KW-1185">Reference proteome</keyword>
<gene>
    <name evidence="4" type="primary">LOC127151153</name>
</gene>
<protein>
    <submittedName>
        <fullName evidence="4">Uncharacterized protein LOC127151153</fullName>
    </submittedName>
</protein>
<dbReference type="Proteomes" id="UP001652600">
    <property type="component" value="Chromosome 10"/>
</dbReference>
<accession>A0ABM3L918</accession>
<evidence type="ECO:0000313" key="3">
    <source>
        <dbReference type="Proteomes" id="UP001652600"/>
    </source>
</evidence>
<dbReference type="Pfam" id="PF13952">
    <property type="entry name" value="DUF4216"/>
    <property type="match status" value="1"/>
</dbReference>
<dbReference type="Pfam" id="PF13960">
    <property type="entry name" value="DUF4218"/>
    <property type="match status" value="1"/>
</dbReference>
<name>A0ABM3L918_CUCME</name>
<sequence>MEYEKIHACPNDCWLYRKEYANAIVCPAKIMWYFPPIPRFQRMFRSVECAKNLTWHATEREIDDKLRHLADSPAWKLVDTMWPNFSFEPRNLRLALSADGINPYSDMSSKYSCWPVVMVIYNLPPWLCMKRKFMMLSILISGPKQQGDDIGIYLEPLIDDLKLLWESGVQCYDAYNEELLNLRTVLLWTINDFPAYGNLSGCSVKGYKACPICEDNTSSIRLKYEKKMAYLGHRKFLPHNHPFRRQKKSFNGQRELGSTLLDIPEKTKDGLNARRDLADLKIRPELTPINGEKKFFIPPACYTLTKKEKRFLLKSLSEMKVPRGYSSNVTNLMSIEDSKLNSLKSHDCHVLLQQLLHVAIRSMLPKHVRYAITRLCLCFNSICNKVIDVTQVEKLQEDIVITLCLLEKYFPPSFFMIMVHLTVHLVREVKLCEPIYLRWMYPFERFMKVIKNAVRNRNRPKGCIAEGYILEEAVEFFSEFLCRVDPIGLGCQKLKDNSDYSELGKPLSSGVTSIPEQELLYQAHRYVLENTVDVETELATGDVEVSDNLRWIAHGPHPIVTTYNSYAINGCHYHTKSHDKNKTVQNSGVSLVAKTMQVCSSKDKNPIIGEISFYGVIEEIWKLNYNSFKVSIFKCDWVENSGGIKTDELGFVLVDLRRVWHKNDSFIFATRAKQVFFVEDPSDSRWSIVLTSPQRDFADQYNDDELGDTVLNCQGMPKATINIKSSLDLDENTPTYVRADCEGTWIANE</sequence>
<dbReference type="PANTHER" id="PTHR48258">
    <property type="entry name" value="DUF4218 DOMAIN-CONTAINING PROTEIN-RELATED"/>
    <property type="match status" value="1"/>
</dbReference>
<organism evidence="3 4">
    <name type="scientific">Cucumis melo</name>
    <name type="common">Muskmelon</name>
    <dbReference type="NCBI Taxonomy" id="3656"/>
    <lineage>
        <taxon>Eukaryota</taxon>
        <taxon>Viridiplantae</taxon>
        <taxon>Streptophyta</taxon>
        <taxon>Embryophyta</taxon>
        <taxon>Tracheophyta</taxon>
        <taxon>Spermatophyta</taxon>
        <taxon>Magnoliopsida</taxon>
        <taxon>eudicotyledons</taxon>
        <taxon>Gunneridae</taxon>
        <taxon>Pentapetalae</taxon>
        <taxon>rosids</taxon>
        <taxon>fabids</taxon>
        <taxon>Cucurbitales</taxon>
        <taxon>Cucurbitaceae</taxon>
        <taxon>Benincaseae</taxon>
        <taxon>Cucumis</taxon>
    </lineage>
</organism>
<evidence type="ECO:0000259" key="2">
    <source>
        <dbReference type="Pfam" id="PF13960"/>
    </source>
</evidence>
<dbReference type="InterPro" id="IPR025452">
    <property type="entry name" value="DUF4218"/>
</dbReference>
<proteinExistence type="predicted"/>
<evidence type="ECO:0000313" key="4">
    <source>
        <dbReference type="RefSeq" id="XP_050946527.1"/>
    </source>
</evidence>
<dbReference type="RefSeq" id="XP_050946527.1">
    <property type="nucleotide sequence ID" value="XM_051090570.1"/>
</dbReference>